<evidence type="ECO:0000313" key="7">
    <source>
        <dbReference type="Proteomes" id="UP000291213"/>
    </source>
</evidence>
<dbReference type="SUPFAM" id="SSF50249">
    <property type="entry name" value="Nucleic acid-binding proteins"/>
    <property type="match status" value="1"/>
</dbReference>
<dbReference type="Gene3D" id="3.30.1490.120">
    <property type="entry name" value="RNA polymerase Rpb7-like, N-terminal domain"/>
    <property type="match status" value="1"/>
</dbReference>
<keyword evidence="3 4" id="KW-0804">Transcription</keyword>
<proteinExistence type="inferred from homology"/>
<comment type="domain">
    <text evidence="4">Forms 2 domains with an elongated structure; Rpo4 packs into the hinge region between the 2 domains.</text>
</comment>
<gene>
    <name evidence="4" type="primary">rpo7</name>
    <name evidence="4" type="synonym">rpoE</name>
    <name evidence="6" type="ORF">apy_00970</name>
</gene>
<dbReference type="Pfam" id="PF03876">
    <property type="entry name" value="SHS2_Rpb7-N"/>
    <property type="match status" value="1"/>
</dbReference>
<comment type="similarity">
    <text evidence="1 4">Belongs to the eukaryotic RPB7/RPC8 RNA polymerase subunit family.</text>
</comment>
<dbReference type="RefSeq" id="WP_243637198.1">
    <property type="nucleotide sequence ID" value="NZ_BDMD01000002.1"/>
</dbReference>
<dbReference type="InterPro" id="IPR005576">
    <property type="entry name" value="Rpb7-like_N"/>
</dbReference>
<dbReference type="AlphaFoldDB" id="A0A401H7R3"/>
<evidence type="ECO:0000313" key="6">
    <source>
        <dbReference type="EMBL" id="GBF08372.1"/>
    </source>
</evidence>
<comment type="subcellular location">
    <subcellularLocation>
        <location evidence="4">Cytoplasm</location>
    </subcellularLocation>
</comment>
<evidence type="ECO:0000256" key="4">
    <source>
        <dbReference type="HAMAP-Rule" id="MF_00865"/>
    </source>
</evidence>
<dbReference type="PANTHER" id="PTHR12709:SF4">
    <property type="entry name" value="DNA-DIRECTED RNA POLYMERASE II SUBUNIT RPB7"/>
    <property type="match status" value="1"/>
</dbReference>
<dbReference type="PROSITE" id="PS50126">
    <property type="entry name" value="S1"/>
    <property type="match status" value="1"/>
</dbReference>
<dbReference type="GO" id="GO:0005737">
    <property type="term" value="C:cytoplasm"/>
    <property type="evidence" value="ECO:0007669"/>
    <property type="project" value="UniProtKB-SubCell"/>
</dbReference>
<dbReference type="SUPFAM" id="SSF88798">
    <property type="entry name" value="N-terminal, heterodimerisation domain of RBP7 (RpoE)"/>
    <property type="match status" value="1"/>
</dbReference>
<evidence type="ECO:0000256" key="1">
    <source>
        <dbReference type="ARBA" id="ARBA00009307"/>
    </source>
</evidence>
<keyword evidence="4" id="KW-0548">Nucleotidyltransferase</keyword>
<dbReference type="Pfam" id="PF00575">
    <property type="entry name" value="S1"/>
    <property type="match status" value="1"/>
</dbReference>
<dbReference type="InterPro" id="IPR036898">
    <property type="entry name" value="RNA_pol_Rpb7-like_N_sf"/>
</dbReference>
<dbReference type="SMART" id="SM00316">
    <property type="entry name" value="S1"/>
    <property type="match status" value="1"/>
</dbReference>
<dbReference type="InterPro" id="IPR045113">
    <property type="entry name" value="Rpb7-like"/>
</dbReference>
<comment type="caution">
    <text evidence="6">The sequence shown here is derived from an EMBL/GenBank/DDBJ whole genome shotgun (WGS) entry which is preliminary data.</text>
</comment>
<comment type="subunit">
    <text evidence="4">Part of the RNA polymerase complex. Forms a stalk with Rpo4 that extends from the main structure.</text>
</comment>
<dbReference type="EMBL" id="BDMD01000002">
    <property type="protein sequence ID" value="GBF08372.1"/>
    <property type="molecule type" value="Genomic_DNA"/>
</dbReference>
<dbReference type="InterPro" id="IPR046399">
    <property type="entry name" value="RNApol_Rpo7"/>
</dbReference>
<dbReference type="InterPro" id="IPR003029">
    <property type="entry name" value="S1_domain"/>
</dbReference>
<name>A0A401H7R3_AERPX</name>
<dbReference type="HAMAP" id="MF_00865">
    <property type="entry name" value="RNApol_arch_Rpo7"/>
    <property type="match status" value="1"/>
</dbReference>
<keyword evidence="4" id="KW-0963">Cytoplasm</keyword>
<evidence type="ECO:0000256" key="2">
    <source>
        <dbReference type="ARBA" id="ARBA00022478"/>
    </source>
</evidence>
<dbReference type="PANTHER" id="PTHR12709">
    <property type="entry name" value="DNA-DIRECTED RNA POLYMERASE II, III"/>
    <property type="match status" value="1"/>
</dbReference>
<reference evidence="6 7" key="1">
    <citation type="submission" date="2017-02" db="EMBL/GenBank/DDBJ databases">
        <title>isolation and characterization of a novel temperate virus Aeropyrum globular virus 1 infecting hyperthermophilic archaeon Aeropyrum.</title>
        <authorList>
            <person name="Yumiya M."/>
            <person name="Yoshida T."/>
            <person name="Sako Y."/>
        </authorList>
    </citation>
    <scope>NUCLEOTIDE SEQUENCE [LARGE SCALE GENOMIC DNA]</scope>
    <source>
        <strain evidence="6 7">YK1-12-2013</strain>
    </source>
</reference>
<keyword evidence="4" id="KW-0808">Transferase</keyword>
<feature type="domain" description="S1 motif" evidence="5">
    <location>
        <begin position="92"/>
        <end position="176"/>
    </location>
</feature>
<dbReference type="Proteomes" id="UP000291213">
    <property type="component" value="Unassembled WGS sequence"/>
</dbReference>
<dbReference type="InterPro" id="IPR012340">
    <property type="entry name" value="NA-bd_OB-fold"/>
</dbReference>
<organism evidence="6 7">
    <name type="scientific">Aeropyrum pernix</name>
    <dbReference type="NCBI Taxonomy" id="56636"/>
    <lineage>
        <taxon>Archaea</taxon>
        <taxon>Thermoproteota</taxon>
        <taxon>Thermoprotei</taxon>
        <taxon>Desulfurococcales</taxon>
        <taxon>Desulfurococcaceae</taxon>
        <taxon>Aeropyrum</taxon>
    </lineage>
</organism>
<dbReference type="GO" id="GO:0003676">
    <property type="term" value="F:nucleic acid binding"/>
    <property type="evidence" value="ECO:0007669"/>
    <property type="project" value="InterPro"/>
</dbReference>
<dbReference type="Gene3D" id="2.40.50.140">
    <property type="entry name" value="Nucleic acid-binding proteins"/>
    <property type="match status" value="1"/>
</dbReference>
<dbReference type="GO" id="GO:0006352">
    <property type="term" value="P:DNA-templated transcription initiation"/>
    <property type="evidence" value="ECO:0007669"/>
    <property type="project" value="InterPro"/>
</dbReference>
<comment type="catalytic activity">
    <reaction evidence="4">
        <text>RNA(n) + a ribonucleoside 5'-triphosphate = RNA(n+1) + diphosphate</text>
        <dbReference type="Rhea" id="RHEA:21248"/>
        <dbReference type="Rhea" id="RHEA-COMP:14527"/>
        <dbReference type="Rhea" id="RHEA-COMP:17342"/>
        <dbReference type="ChEBI" id="CHEBI:33019"/>
        <dbReference type="ChEBI" id="CHEBI:61557"/>
        <dbReference type="ChEBI" id="CHEBI:140395"/>
        <dbReference type="EC" id="2.7.7.6"/>
    </reaction>
</comment>
<evidence type="ECO:0000259" key="5">
    <source>
        <dbReference type="PROSITE" id="PS50126"/>
    </source>
</evidence>
<dbReference type="GO" id="GO:0003899">
    <property type="term" value="F:DNA-directed RNA polymerase activity"/>
    <property type="evidence" value="ECO:0007669"/>
    <property type="project" value="UniProtKB-UniRule"/>
</dbReference>
<protein>
    <recommendedName>
        <fullName evidence="4">DNA-directed RNA polymerase subunit Rpo7</fullName>
        <ecNumber evidence="4">2.7.7.6</ecNumber>
    </recommendedName>
    <alternativeName>
        <fullName evidence="4">DNA-directed RNA polymerase subunit E</fullName>
    </alternativeName>
</protein>
<accession>A0A401H7R3</accession>
<comment type="function">
    <text evidence="4">DNA-dependent RNA polymerase (RNAP) catalyzes the transcription of DNA into RNA using the four ribonucleoside triphosphates as substrates.</text>
</comment>
<keyword evidence="2 4" id="KW-0240">DNA-directed RNA polymerase</keyword>
<dbReference type="CDD" id="cd04460">
    <property type="entry name" value="S1_RpoE"/>
    <property type="match status" value="1"/>
</dbReference>
<dbReference type="GO" id="GO:0000428">
    <property type="term" value="C:DNA-directed RNA polymerase complex"/>
    <property type="evidence" value="ECO:0007669"/>
    <property type="project" value="UniProtKB-KW"/>
</dbReference>
<sequence>MGEGVYSMYYEYVVEEWIGMEPASIYSSEDLDKAALEHLRRLEGRIDEEMGVIVAVLDAKIVGDGVIPPVSGDPSIYYPVRYRVLAFKPVQLEIVRGVVTRADDFGLVVNLGPLDGKVHRNQIMDEGVELLPDRSGFVGLASKREIRVGDVVRARVVQVSRPSRTAQIIGIGLTMRQPYLGKEEWVAPEAKKG</sequence>
<dbReference type="EC" id="2.7.7.6" evidence="4"/>
<dbReference type="NCBIfam" id="NF006333">
    <property type="entry name" value="PRK08563.1"/>
    <property type="match status" value="1"/>
</dbReference>
<evidence type="ECO:0000256" key="3">
    <source>
        <dbReference type="ARBA" id="ARBA00023163"/>
    </source>
</evidence>